<evidence type="ECO:0000313" key="1">
    <source>
        <dbReference type="EMBL" id="VDK59663.1"/>
    </source>
</evidence>
<evidence type="ECO:0000313" key="3">
    <source>
        <dbReference type="WBParaSite" id="ASIM_0001776101-mRNA-1"/>
    </source>
</evidence>
<dbReference type="OrthoDB" id="10255969at2759"/>
<protein>
    <submittedName>
        <fullName evidence="3">ABC transporter ATP-binding protein</fullName>
    </submittedName>
</protein>
<name>A0A0M3K9W6_ANISI</name>
<dbReference type="WBParaSite" id="ASIM_0001776101-mRNA-1">
    <property type="protein sequence ID" value="ASIM_0001776101-mRNA-1"/>
    <property type="gene ID" value="ASIM_0001776101"/>
</dbReference>
<dbReference type="PANTHER" id="PTHR19229">
    <property type="entry name" value="ATP-BINDING CASSETTE TRANSPORTER SUBFAMILY A ABCA"/>
    <property type="match status" value="1"/>
</dbReference>
<organism evidence="3">
    <name type="scientific">Anisakis simplex</name>
    <name type="common">Herring worm</name>
    <dbReference type="NCBI Taxonomy" id="6269"/>
    <lineage>
        <taxon>Eukaryota</taxon>
        <taxon>Metazoa</taxon>
        <taxon>Ecdysozoa</taxon>
        <taxon>Nematoda</taxon>
        <taxon>Chromadorea</taxon>
        <taxon>Rhabditida</taxon>
        <taxon>Spirurina</taxon>
        <taxon>Ascaridomorpha</taxon>
        <taxon>Ascaridoidea</taxon>
        <taxon>Anisakidae</taxon>
        <taxon>Anisakis</taxon>
        <taxon>Anisakis simplex complex</taxon>
    </lineage>
</organism>
<reference evidence="3" key="1">
    <citation type="submission" date="2017-02" db="UniProtKB">
        <authorList>
            <consortium name="WormBaseParasite"/>
        </authorList>
    </citation>
    <scope>IDENTIFICATION</scope>
</reference>
<reference evidence="1 2" key="2">
    <citation type="submission" date="2018-11" db="EMBL/GenBank/DDBJ databases">
        <authorList>
            <consortium name="Pathogen Informatics"/>
        </authorList>
    </citation>
    <scope>NUCLEOTIDE SEQUENCE [LARGE SCALE GENOMIC DNA]</scope>
</reference>
<proteinExistence type="predicted"/>
<dbReference type="AlphaFoldDB" id="A0A0M3K9W6"/>
<dbReference type="InterPro" id="IPR026082">
    <property type="entry name" value="ABCA"/>
</dbReference>
<dbReference type="Proteomes" id="UP000267096">
    <property type="component" value="Unassembled WGS sequence"/>
</dbReference>
<gene>
    <name evidence="1" type="ORF">ASIM_LOCUS17164</name>
</gene>
<dbReference type="EMBL" id="UYRR01033812">
    <property type="protein sequence ID" value="VDK59663.1"/>
    <property type="molecule type" value="Genomic_DNA"/>
</dbReference>
<dbReference type="GO" id="GO:0140359">
    <property type="term" value="F:ABC-type transporter activity"/>
    <property type="evidence" value="ECO:0007669"/>
    <property type="project" value="InterPro"/>
</dbReference>
<dbReference type="GO" id="GO:0005319">
    <property type="term" value="F:lipid transporter activity"/>
    <property type="evidence" value="ECO:0007669"/>
    <property type="project" value="TreeGrafter"/>
</dbReference>
<keyword evidence="2" id="KW-1185">Reference proteome</keyword>
<dbReference type="GO" id="GO:0016020">
    <property type="term" value="C:membrane"/>
    <property type="evidence" value="ECO:0007669"/>
    <property type="project" value="InterPro"/>
</dbReference>
<dbReference type="PANTHER" id="PTHR19229:SF271">
    <property type="entry name" value="ABC TRANSPORTER CED-7"/>
    <property type="match status" value="1"/>
</dbReference>
<evidence type="ECO:0000313" key="2">
    <source>
        <dbReference type="Proteomes" id="UP000267096"/>
    </source>
</evidence>
<accession>A0A0M3K9W6</accession>
<sequence length="134" mass="14693">MHSGCLVAIGSAQHIKSRYGEGYTLTFTITDSSIGDDLVNEVRSVFPNAVLRTIQNSTHMVWHLARSDSDRWSELFAKARNLADSKSWITDYSLAQATLEEAFLRLSQANESDVAQQTVVSITASSTSPRADGL</sequence>